<keyword evidence="6" id="KW-0564">Palmitate</keyword>
<protein>
    <submittedName>
        <fullName evidence="9">Sugar ABC transporter substrate-binding protein</fullName>
    </submittedName>
</protein>
<keyword evidence="4 8" id="KW-0732">Signal</keyword>
<dbReference type="InterPro" id="IPR006059">
    <property type="entry name" value="SBP"/>
</dbReference>
<feature type="signal peptide" evidence="8">
    <location>
        <begin position="1"/>
        <end position="24"/>
    </location>
</feature>
<keyword evidence="10" id="KW-1185">Reference proteome</keyword>
<dbReference type="Proteomes" id="UP000829708">
    <property type="component" value="Chromosome"/>
</dbReference>
<feature type="chain" id="PRO_5046643028" evidence="8">
    <location>
        <begin position="25"/>
        <end position="418"/>
    </location>
</feature>
<dbReference type="PANTHER" id="PTHR43649">
    <property type="entry name" value="ARABINOSE-BINDING PROTEIN-RELATED"/>
    <property type="match status" value="1"/>
</dbReference>
<evidence type="ECO:0000256" key="3">
    <source>
        <dbReference type="ARBA" id="ARBA00022475"/>
    </source>
</evidence>
<name>A0ABY4DED2_9SPIR</name>
<comment type="subcellular location">
    <subcellularLocation>
        <location evidence="1">Periplasm</location>
    </subcellularLocation>
</comment>
<dbReference type="Gene3D" id="3.40.190.10">
    <property type="entry name" value="Periplasmic binding protein-like II"/>
    <property type="match status" value="1"/>
</dbReference>
<evidence type="ECO:0000256" key="1">
    <source>
        <dbReference type="ARBA" id="ARBA00004418"/>
    </source>
</evidence>
<evidence type="ECO:0000313" key="10">
    <source>
        <dbReference type="Proteomes" id="UP000829708"/>
    </source>
</evidence>
<organism evidence="9 10">
    <name type="scientific">Sphaerochaeta associata</name>
    <dbReference type="NCBI Taxonomy" id="1129264"/>
    <lineage>
        <taxon>Bacteria</taxon>
        <taxon>Pseudomonadati</taxon>
        <taxon>Spirochaetota</taxon>
        <taxon>Spirochaetia</taxon>
        <taxon>Spirochaetales</taxon>
        <taxon>Sphaerochaetaceae</taxon>
        <taxon>Sphaerochaeta</taxon>
    </lineage>
</organism>
<dbReference type="CDD" id="cd13585">
    <property type="entry name" value="PBP2_TMBP_like"/>
    <property type="match status" value="1"/>
</dbReference>
<dbReference type="PANTHER" id="PTHR43649:SF33">
    <property type="entry name" value="POLYGALACTURONAN_RHAMNOGALACTURONAN-BINDING PROTEIN YTCQ"/>
    <property type="match status" value="1"/>
</dbReference>
<dbReference type="InterPro" id="IPR050490">
    <property type="entry name" value="Bact_solute-bd_prot1"/>
</dbReference>
<dbReference type="SUPFAM" id="SSF53850">
    <property type="entry name" value="Periplasmic binding protein-like II"/>
    <property type="match status" value="1"/>
</dbReference>
<evidence type="ECO:0000256" key="8">
    <source>
        <dbReference type="SAM" id="SignalP"/>
    </source>
</evidence>
<reference evidence="10" key="1">
    <citation type="journal article" date="2024" name="J Bioinform Genom">
        <title>Complete genome sequence of the type strain bacterium Sphaerochaeta associata GLS2t (VKM B-2742)t.</title>
        <authorList>
            <person name="Troshina O.Y."/>
            <person name="Tepeeva A.N."/>
            <person name="Arzamasceva V.O."/>
            <person name="Whitman W.B."/>
            <person name="Varghese N."/>
            <person name="Shapiro N."/>
            <person name="Woyke T."/>
            <person name="Kripides N.C."/>
            <person name="Vasilenko O.V."/>
        </authorList>
    </citation>
    <scope>NUCLEOTIDE SEQUENCE [LARGE SCALE GENOMIC DNA]</scope>
    <source>
        <strain evidence="10">GLS2T</strain>
    </source>
</reference>
<evidence type="ECO:0000256" key="6">
    <source>
        <dbReference type="ARBA" id="ARBA00023139"/>
    </source>
</evidence>
<dbReference type="RefSeq" id="WP_244773672.1">
    <property type="nucleotide sequence ID" value="NZ_CP094929.1"/>
</dbReference>
<keyword evidence="5" id="KW-0472">Membrane</keyword>
<keyword evidence="3" id="KW-1003">Cell membrane</keyword>
<gene>
    <name evidence="9" type="ORF">MUG09_03640</name>
</gene>
<evidence type="ECO:0000256" key="5">
    <source>
        <dbReference type="ARBA" id="ARBA00023136"/>
    </source>
</evidence>
<proteinExistence type="inferred from homology"/>
<keyword evidence="7" id="KW-0449">Lipoprotein</keyword>
<evidence type="ECO:0000313" key="9">
    <source>
        <dbReference type="EMBL" id="UOM51868.1"/>
    </source>
</evidence>
<dbReference type="Pfam" id="PF01547">
    <property type="entry name" value="SBP_bac_1"/>
    <property type="match status" value="1"/>
</dbReference>
<evidence type="ECO:0000256" key="7">
    <source>
        <dbReference type="ARBA" id="ARBA00023288"/>
    </source>
</evidence>
<sequence length="418" mass="47063">MKKSLRIGLVALLLIAMSLSSVFAAGGAEAKPQETKTINFWYWDQNGEEVYKQMIAEFEAQNAGVKVNMSIIPWADYWTKLQMALPTGTGPDVFWLNHPNAVSYLPTGLVMNLEPYKDQMKFENFNSIYYEPFMHDGNRYGVPIFFDSVILYYNKAMFDKAGLAYPDDTWTWDDYFNASAKLTIKEKGTTIQYGTIADPDMQSGASNFILQNGGTLFSEDRMQLAINTPEGREAAQFLLDLIYKYGYSPKVSEMREITKATMFQSGMVAMITNHTGILKQFAEILGPDLGIAPMPKQKQRASIYHNLGYVASAKTKHPEEVMKFMAYLASERHATILSSVWAPCYKGGAELFFKEYSWLDTKAIVDTVNYGYPLPISGKNAGPIYTLLNNEMDKVFMQPQLGNGLAEIEKVINAEINK</sequence>
<accession>A0ABY4DED2</accession>
<evidence type="ECO:0000256" key="2">
    <source>
        <dbReference type="ARBA" id="ARBA00008520"/>
    </source>
</evidence>
<comment type="similarity">
    <text evidence="2">Belongs to the bacterial solute-binding protein 1 family.</text>
</comment>
<dbReference type="EMBL" id="CP094929">
    <property type="protein sequence ID" value="UOM51868.1"/>
    <property type="molecule type" value="Genomic_DNA"/>
</dbReference>
<evidence type="ECO:0000256" key="4">
    <source>
        <dbReference type="ARBA" id="ARBA00022729"/>
    </source>
</evidence>